<feature type="domain" description="YEATS" evidence="9">
    <location>
        <begin position="155"/>
        <end position="331"/>
    </location>
</feature>
<evidence type="ECO:0000313" key="11">
    <source>
        <dbReference type="Proteomes" id="UP000308549"/>
    </source>
</evidence>
<dbReference type="InterPro" id="IPR017907">
    <property type="entry name" value="Znf_RING_CS"/>
</dbReference>
<dbReference type="InterPro" id="IPR013083">
    <property type="entry name" value="Znf_RING/FYVE/PHD"/>
</dbReference>
<comment type="subcellular location">
    <subcellularLocation>
        <location evidence="6">Nucleus</location>
    </subcellularLocation>
</comment>
<evidence type="ECO:0000256" key="3">
    <source>
        <dbReference type="ARBA" id="ARBA00022833"/>
    </source>
</evidence>
<feature type="compositionally biased region" description="Basic residues" evidence="7">
    <location>
        <begin position="15"/>
        <end position="24"/>
    </location>
</feature>
<dbReference type="GO" id="GO:0008270">
    <property type="term" value="F:zinc ion binding"/>
    <property type="evidence" value="ECO:0007669"/>
    <property type="project" value="UniProtKB-KW"/>
</dbReference>
<name>A0A4U0UDQ3_9PEZI</name>
<dbReference type="AlphaFoldDB" id="A0A4U0UDQ3"/>
<sequence length="331" mass="37602">MDSSREASVAARNARASRRRRARNPRNSERATHTTSGPSHNNTHTTNHEAVPNEPIEEDDLCPICQLLLYRPVKTHCNHALCESCMAHWADVSVTSQMPIVDVDEEPADFNAVSGVEARCPMCRTLTSASLDSPRAEQLATKYPRAWQNRHVEEQADRGKGTSGGEIQTITVYIGNRHVLTQDAEDDNVHEWTFFVKPSRTDIVEEVQIFLHPTFRPNRVIRQRPPYSIKRYGWGWFTIQANVLLKAGYSWVSNDAEDSPDGAAKGLLPLEWTLDFDGFGGKGSMGRCRLKVRNDLDWEDVGDEEVQDEAETRRLVRQYERDGRYEPPVEE</sequence>
<protein>
    <submittedName>
        <fullName evidence="10">Uncharacterized protein</fullName>
    </submittedName>
</protein>
<reference evidence="10 11" key="1">
    <citation type="submission" date="2017-03" db="EMBL/GenBank/DDBJ databases">
        <title>Genomes of endolithic fungi from Antarctica.</title>
        <authorList>
            <person name="Coleine C."/>
            <person name="Masonjones S."/>
            <person name="Stajich J.E."/>
        </authorList>
    </citation>
    <scope>NUCLEOTIDE SEQUENCE [LARGE SCALE GENOMIC DNA]</scope>
    <source>
        <strain evidence="10 11">CCFEE 6315</strain>
    </source>
</reference>
<dbReference type="Proteomes" id="UP000308549">
    <property type="component" value="Unassembled WGS sequence"/>
</dbReference>
<dbReference type="PROSITE" id="PS51037">
    <property type="entry name" value="YEATS"/>
    <property type="match status" value="1"/>
</dbReference>
<dbReference type="SMART" id="SM00184">
    <property type="entry name" value="RING"/>
    <property type="match status" value="1"/>
</dbReference>
<dbReference type="InterPro" id="IPR001841">
    <property type="entry name" value="Znf_RING"/>
</dbReference>
<keyword evidence="2 5" id="KW-0863">Zinc-finger</keyword>
<keyword evidence="1" id="KW-0479">Metal-binding</keyword>
<evidence type="ECO:0000256" key="4">
    <source>
        <dbReference type="ARBA" id="ARBA00023242"/>
    </source>
</evidence>
<dbReference type="InterPro" id="IPR038704">
    <property type="entry name" value="YEAST_sf"/>
</dbReference>
<dbReference type="GO" id="GO:0005634">
    <property type="term" value="C:nucleus"/>
    <property type="evidence" value="ECO:0007669"/>
    <property type="project" value="UniProtKB-SubCell"/>
</dbReference>
<dbReference type="EMBL" id="NAJL01000004">
    <property type="protein sequence ID" value="TKA32932.1"/>
    <property type="molecule type" value="Genomic_DNA"/>
</dbReference>
<feature type="compositionally biased region" description="Polar residues" evidence="7">
    <location>
        <begin position="33"/>
        <end position="45"/>
    </location>
</feature>
<dbReference type="Gene3D" id="3.30.40.10">
    <property type="entry name" value="Zinc/RING finger domain, C3HC4 (zinc finger)"/>
    <property type="match status" value="1"/>
</dbReference>
<proteinExistence type="predicted"/>
<dbReference type="InterPro" id="IPR055129">
    <property type="entry name" value="YEATS_dom"/>
</dbReference>
<evidence type="ECO:0000256" key="6">
    <source>
        <dbReference type="PROSITE-ProRule" id="PRU00376"/>
    </source>
</evidence>
<keyword evidence="4 6" id="KW-0539">Nucleus</keyword>
<dbReference type="SUPFAM" id="SSF57850">
    <property type="entry name" value="RING/U-box"/>
    <property type="match status" value="1"/>
</dbReference>
<dbReference type="PROSITE" id="PS00518">
    <property type="entry name" value="ZF_RING_1"/>
    <property type="match status" value="1"/>
</dbReference>
<dbReference type="Pfam" id="PF00097">
    <property type="entry name" value="zf-C3HC4"/>
    <property type="match status" value="1"/>
</dbReference>
<comment type="caution">
    <text evidence="10">The sequence shown here is derived from an EMBL/GenBank/DDBJ whole genome shotgun (WGS) entry which is preliminary data.</text>
</comment>
<accession>A0A4U0UDQ3</accession>
<dbReference type="Gene3D" id="2.60.40.1970">
    <property type="entry name" value="YEATS domain"/>
    <property type="match status" value="1"/>
</dbReference>
<evidence type="ECO:0000259" key="9">
    <source>
        <dbReference type="PROSITE" id="PS51037"/>
    </source>
</evidence>
<feature type="domain" description="RING-type" evidence="8">
    <location>
        <begin position="62"/>
        <end position="124"/>
    </location>
</feature>
<keyword evidence="3" id="KW-0862">Zinc</keyword>
<dbReference type="PROSITE" id="PS50089">
    <property type="entry name" value="ZF_RING_2"/>
    <property type="match status" value="1"/>
</dbReference>
<dbReference type="InterPro" id="IPR018957">
    <property type="entry name" value="Znf_C3HC4_RING-type"/>
</dbReference>
<dbReference type="Pfam" id="PF03366">
    <property type="entry name" value="YEATS"/>
    <property type="match status" value="1"/>
</dbReference>
<keyword evidence="11" id="KW-1185">Reference proteome</keyword>
<evidence type="ECO:0000313" key="10">
    <source>
        <dbReference type="EMBL" id="TKA32932.1"/>
    </source>
</evidence>
<gene>
    <name evidence="10" type="ORF">B0A50_01158</name>
</gene>
<evidence type="ECO:0000259" key="8">
    <source>
        <dbReference type="PROSITE" id="PS50089"/>
    </source>
</evidence>
<evidence type="ECO:0000256" key="7">
    <source>
        <dbReference type="SAM" id="MobiDB-lite"/>
    </source>
</evidence>
<evidence type="ECO:0000256" key="5">
    <source>
        <dbReference type="PROSITE-ProRule" id="PRU00175"/>
    </source>
</evidence>
<organism evidence="10 11">
    <name type="scientific">Salinomyces thailandicus</name>
    <dbReference type="NCBI Taxonomy" id="706561"/>
    <lineage>
        <taxon>Eukaryota</taxon>
        <taxon>Fungi</taxon>
        <taxon>Dikarya</taxon>
        <taxon>Ascomycota</taxon>
        <taxon>Pezizomycotina</taxon>
        <taxon>Dothideomycetes</taxon>
        <taxon>Dothideomycetidae</taxon>
        <taxon>Mycosphaerellales</taxon>
        <taxon>Teratosphaeriaceae</taxon>
        <taxon>Salinomyces</taxon>
    </lineage>
</organism>
<feature type="region of interest" description="Disordered" evidence="7">
    <location>
        <begin position="1"/>
        <end position="54"/>
    </location>
</feature>
<evidence type="ECO:0000256" key="1">
    <source>
        <dbReference type="ARBA" id="ARBA00022723"/>
    </source>
</evidence>
<dbReference type="OrthoDB" id="1630758at2759"/>
<evidence type="ECO:0000256" key="2">
    <source>
        <dbReference type="ARBA" id="ARBA00022771"/>
    </source>
</evidence>